<sequence>MNTPGADSSSTVPPSTVTHRTVDVNGIELHLAESGPADGPVVLLLHGFPECWYSWRHQLDALGAAGFHVVAPDQRGYGRSDAPAAVEDYSVLHLVGDAVGVLDAVGAQRAVVVGHDWGAPVAWHTALLRPDRVRGVAALSVPHLPRTAGPPTPLMARRFGERFYQLWFQEPGPADAELAADPRRSFRRILTGIGGAGPLVVPPDGGFLDSLGDRPDLPGWLTEDDLDVYVAEFARNGFTGGLNWYRNLDRNHALTAAWHGAPITPPALYLAGDRDTVIAGIGADPLAATLRRTCTDLREARLLPGCGHWTQQERAAEVNSALAAFATDPDGYSPT</sequence>
<dbReference type="PANTHER" id="PTHR43329">
    <property type="entry name" value="EPOXIDE HYDROLASE"/>
    <property type="match status" value="1"/>
</dbReference>
<dbReference type="EMBL" id="JADQDK010000001">
    <property type="protein sequence ID" value="MBW0135627.1"/>
    <property type="molecule type" value="Genomic_DNA"/>
</dbReference>
<dbReference type="RefSeq" id="WP_218616132.1">
    <property type="nucleotide sequence ID" value="NZ_JADQDK010000001.1"/>
</dbReference>
<evidence type="ECO:0000313" key="2">
    <source>
        <dbReference type="EMBL" id="MBW0135627.1"/>
    </source>
</evidence>
<evidence type="ECO:0000313" key="3">
    <source>
        <dbReference type="Proteomes" id="UP000694287"/>
    </source>
</evidence>
<name>A0ABS6UTS5_9PSEU</name>
<organism evidence="2 3">
    <name type="scientific">Pseudonocardia abyssalis</name>
    <dbReference type="NCBI Taxonomy" id="2792008"/>
    <lineage>
        <taxon>Bacteria</taxon>
        <taxon>Bacillati</taxon>
        <taxon>Actinomycetota</taxon>
        <taxon>Actinomycetes</taxon>
        <taxon>Pseudonocardiales</taxon>
        <taxon>Pseudonocardiaceae</taxon>
        <taxon>Pseudonocardia</taxon>
    </lineage>
</organism>
<dbReference type="Proteomes" id="UP000694287">
    <property type="component" value="Unassembled WGS sequence"/>
</dbReference>
<reference evidence="2 3" key="1">
    <citation type="submission" date="2020-11" db="EMBL/GenBank/DDBJ databases">
        <title>Pseudonocardia abyssalis sp. nov. and Pseudonocardia oceani sp. nov., description and phylogenomic analysis of two novel actinomycetes isolated from the deep Southern Ocean.</title>
        <authorList>
            <person name="Parra J."/>
        </authorList>
    </citation>
    <scope>NUCLEOTIDE SEQUENCE [LARGE SCALE GENOMIC DNA]</scope>
    <source>
        <strain evidence="2 3">KRD-168</strain>
    </source>
</reference>
<protein>
    <submittedName>
        <fullName evidence="2">Alpha/beta hydrolase</fullName>
    </submittedName>
</protein>
<comment type="caution">
    <text evidence="2">The sequence shown here is derived from an EMBL/GenBank/DDBJ whole genome shotgun (WGS) entry which is preliminary data.</text>
</comment>
<dbReference type="Pfam" id="PF00561">
    <property type="entry name" value="Abhydrolase_1"/>
    <property type="match status" value="1"/>
</dbReference>
<evidence type="ECO:0000259" key="1">
    <source>
        <dbReference type="Pfam" id="PF00561"/>
    </source>
</evidence>
<feature type="domain" description="AB hydrolase-1" evidence="1">
    <location>
        <begin position="40"/>
        <end position="146"/>
    </location>
</feature>
<accession>A0ABS6UTS5</accession>
<dbReference type="InterPro" id="IPR000073">
    <property type="entry name" value="AB_hydrolase_1"/>
</dbReference>
<gene>
    <name evidence="2" type="ORF">I4I81_15355</name>
</gene>
<dbReference type="GO" id="GO:0016787">
    <property type="term" value="F:hydrolase activity"/>
    <property type="evidence" value="ECO:0007669"/>
    <property type="project" value="UniProtKB-KW"/>
</dbReference>
<keyword evidence="3" id="KW-1185">Reference proteome</keyword>
<proteinExistence type="predicted"/>
<keyword evidence="2" id="KW-0378">Hydrolase</keyword>